<comment type="caution">
    <text evidence="3">The sequence shown here is derived from an EMBL/GenBank/DDBJ whole genome shotgun (WGS) entry which is preliminary data.</text>
</comment>
<dbReference type="InterPro" id="IPR013653">
    <property type="entry name" value="GCN5-like_dom"/>
</dbReference>
<accession>A0A1Y1UAG1</accession>
<evidence type="ECO:0000313" key="3">
    <source>
        <dbReference type="EMBL" id="ORX35009.1"/>
    </source>
</evidence>
<feature type="region of interest" description="Disordered" evidence="1">
    <location>
        <begin position="257"/>
        <end position="283"/>
    </location>
</feature>
<dbReference type="AlphaFoldDB" id="A0A1Y1UAG1"/>
<reference evidence="3 4" key="1">
    <citation type="submission" date="2017-03" db="EMBL/GenBank/DDBJ databases">
        <title>Widespread Adenine N6-methylation of Active Genes in Fungi.</title>
        <authorList>
            <consortium name="DOE Joint Genome Institute"/>
            <person name="Mondo S.J."/>
            <person name="Dannebaum R.O."/>
            <person name="Kuo R.C."/>
            <person name="Louie K.B."/>
            <person name="Bewick A.J."/>
            <person name="Labutti K."/>
            <person name="Haridas S."/>
            <person name="Kuo A."/>
            <person name="Salamov A."/>
            <person name="Ahrendt S.R."/>
            <person name="Lau R."/>
            <person name="Bowen B.P."/>
            <person name="Lipzen A."/>
            <person name="Sullivan W."/>
            <person name="Andreopoulos W.B."/>
            <person name="Clum A."/>
            <person name="Lindquist E."/>
            <person name="Daum C."/>
            <person name="Northen T.R."/>
            <person name="Ramamoorthy G."/>
            <person name="Schmitz R.J."/>
            <person name="Gryganskyi A."/>
            <person name="Culley D."/>
            <person name="Magnuson J."/>
            <person name="James T.Y."/>
            <person name="O'Malley M.A."/>
            <person name="Stajich J.E."/>
            <person name="Spatafora J.W."/>
            <person name="Visel A."/>
            <person name="Grigoriev I.V."/>
        </authorList>
    </citation>
    <scope>NUCLEOTIDE SEQUENCE [LARGE SCALE GENOMIC DNA]</scope>
    <source>
        <strain evidence="3 4">NRRL Y-17943</strain>
    </source>
</reference>
<dbReference type="RefSeq" id="XP_021869225.1">
    <property type="nucleotide sequence ID" value="XM_022018541.1"/>
</dbReference>
<sequence length="377" mass="41537">MASPTELHPHSPQSLLPLLALYLPYSLPIYSSITCGPLVSPTAASPDDQDSAHDSPWDWAWATFSPSQLECTDVKKGRPGAEETLGIFACLVQCAGHGKIQTRAFCNVEADVEDPNVSEGQRESRKDKGLSVSQDLAQRYVEICPDLLLLGATHEWWTRGVHEALGKEVVNGMADLWIEPEQNPQASSSSAESSMVELQRERLLDDGSQYIVEEATDEDCQLIQEKRDIQVPLPYYLERKRCITAIRHVLCSSPKGTDLAGTASTADPAETTGGRDGKTASSLVSKANKAETVALIMTHAAGDQGALYVHPEHRRRGLAKWIVQANLARERKRSGGQVRGHVWVMRGNEASEALWRSMGWKKYWAGQWIVLRAEGIE</sequence>
<evidence type="ECO:0000256" key="1">
    <source>
        <dbReference type="SAM" id="MobiDB-lite"/>
    </source>
</evidence>
<evidence type="ECO:0000313" key="4">
    <source>
        <dbReference type="Proteomes" id="UP000193218"/>
    </source>
</evidence>
<evidence type="ECO:0000259" key="2">
    <source>
        <dbReference type="Pfam" id="PF08445"/>
    </source>
</evidence>
<dbReference type="InParanoid" id="A0A1Y1UAG1"/>
<feature type="domain" description="GCN5-related N-acetyltransferase Rv2170-like" evidence="2">
    <location>
        <begin position="286"/>
        <end position="369"/>
    </location>
</feature>
<name>A0A1Y1UAG1_9TREE</name>
<protein>
    <recommendedName>
        <fullName evidence="2">GCN5-related N-acetyltransferase Rv2170-like domain-containing protein</fullName>
    </recommendedName>
</protein>
<dbReference type="Pfam" id="PF08445">
    <property type="entry name" value="FR47"/>
    <property type="match status" value="1"/>
</dbReference>
<dbReference type="CDD" id="cd04301">
    <property type="entry name" value="NAT_SF"/>
    <property type="match status" value="1"/>
</dbReference>
<dbReference type="Gene3D" id="3.40.630.30">
    <property type="match status" value="1"/>
</dbReference>
<proteinExistence type="predicted"/>
<dbReference type="GeneID" id="33560350"/>
<dbReference type="SUPFAM" id="SSF55729">
    <property type="entry name" value="Acyl-CoA N-acyltransferases (Nat)"/>
    <property type="match status" value="1"/>
</dbReference>
<dbReference type="GO" id="GO:0016747">
    <property type="term" value="F:acyltransferase activity, transferring groups other than amino-acyl groups"/>
    <property type="evidence" value="ECO:0007669"/>
    <property type="project" value="InterPro"/>
</dbReference>
<keyword evidence="4" id="KW-1185">Reference proteome</keyword>
<dbReference type="Proteomes" id="UP000193218">
    <property type="component" value="Unassembled WGS sequence"/>
</dbReference>
<organism evidence="3 4">
    <name type="scientific">Kockovaella imperatae</name>
    <dbReference type="NCBI Taxonomy" id="4999"/>
    <lineage>
        <taxon>Eukaryota</taxon>
        <taxon>Fungi</taxon>
        <taxon>Dikarya</taxon>
        <taxon>Basidiomycota</taxon>
        <taxon>Agaricomycotina</taxon>
        <taxon>Tremellomycetes</taxon>
        <taxon>Tremellales</taxon>
        <taxon>Cuniculitremaceae</taxon>
        <taxon>Kockovaella</taxon>
    </lineage>
</organism>
<dbReference type="InterPro" id="IPR016181">
    <property type="entry name" value="Acyl_CoA_acyltransferase"/>
</dbReference>
<gene>
    <name evidence="3" type="ORF">BD324DRAFT_652730</name>
</gene>
<dbReference type="OrthoDB" id="61870at2759"/>
<dbReference type="STRING" id="4999.A0A1Y1UAG1"/>
<dbReference type="EMBL" id="NBSH01000012">
    <property type="protein sequence ID" value="ORX35009.1"/>
    <property type="molecule type" value="Genomic_DNA"/>
</dbReference>